<proteinExistence type="predicted"/>
<dbReference type="PROSITE" id="PS50042">
    <property type="entry name" value="CNMP_BINDING_3"/>
    <property type="match status" value="1"/>
</dbReference>
<accession>A0A8J2PUD7</accession>
<evidence type="ECO:0000259" key="1">
    <source>
        <dbReference type="PROSITE" id="PS50042"/>
    </source>
</evidence>
<keyword evidence="3" id="KW-1185">Reference proteome</keyword>
<dbReference type="InterPro" id="IPR000595">
    <property type="entry name" value="cNMP-bd_dom"/>
</dbReference>
<gene>
    <name evidence="2" type="ORF">AFUS01_LOCUS42888</name>
</gene>
<name>A0A8J2PUD7_9HEXA</name>
<evidence type="ECO:0000313" key="2">
    <source>
        <dbReference type="EMBL" id="CAG7833249.1"/>
    </source>
</evidence>
<dbReference type="EMBL" id="CAJVCH010569296">
    <property type="protein sequence ID" value="CAG7833249.1"/>
    <property type="molecule type" value="Genomic_DNA"/>
</dbReference>
<feature type="non-terminal residue" evidence="2">
    <location>
        <position position="1"/>
    </location>
</feature>
<dbReference type="OrthoDB" id="441412at2759"/>
<protein>
    <recommendedName>
        <fullName evidence="1">Cyclic nucleotide-binding domain-containing protein</fullName>
    </recommendedName>
</protein>
<comment type="caution">
    <text evidence="2">The sequence shown here is derived from an EMBL/GenBank/DDBJ whole genome shotgun (WGS) entry which is preliminary data.</text>
</comment>
<organism evidence="2 3">
    <name type="scientific">Allacma fusca</name>
    <dbReference type="NCBI Taxonomy" id="39272"/>
    <lineage>
        <taxon>Eukaryota</taxon>
        <taxon>Metazoa</taxon>
        <taxon>Ecdysozoa</taxon>
        <taxon>Arthropoda</taxon>
        <taxon>Hexapoda</taxon>
        <taxon>Collembola</taxon>
        <taxon>Symphypleona</taxon>
        <taxon>Sminthuridae</taxon>
        <taxon>Allacma</taxon>
    </lineage>
</organism>
<dbReference type="AlphaFoldDB" id="A0A8J2PUD7"/>
<reference evidence="2" key="1">
    <citation type="submission" date="2021-06" db="EMBL/GenBank/DDBJ databases">
        <authorList>
            <person name="Hodson N. C."/>
            <person name="Mongue J. A."/>
            <person name="Jaron S. K."/>
        </authorList>
    </citation>
    <scope>NUCLEOTIDE SEQUENCE</scope>
</reference>
<feature type="domain" description="Cyclic nucleotide-binding" evidence="1">
    <location>
        <begin position="254"/>
        <end position="321"/>
    </location>
</feature>
<sequence length="465" mass="52663">KTAKEKQPDFPKNVVSTEQAAFGSGGGNIIPIVLRSIEREVVMEEARLCVLRIMKVSFWRQFEHGLLIEMALLNLVSAVAEAQAKPLKLVYTEDLRKYWNIESYSPGSPLTRVTQKLKKLVLKIPNMDDKLHAKLFSGYEIDQRTDARRELGILQRHHPGIGTAVKTRHASRLVLNHMRQTIAELKEDGLMDKDDWGRLVSEVNGKMKRLSKMSKSILPNTPEAILKNVPWIRASEETYDFFIEHAELLTFAFGDIMCNWKELSNGIYIIILGMVKIDTFCTGGYDFFYTGMVLGEKGVITGQRRAALVTCETIVQAYHISESIMQLGMTTFHSLEEQLWLAVGKRLAYAILSTHPKYSEWNTVRLHVYIERCGLLTDSRLDTMWIEESVAEVLIIQGKVSDILSGETFTAPQLVPRRVSKIMLVHTPKLKTRILVILSCKASTQSTSHRNTVMGSFTGPEVGYF</sequence>
<dbReference type="Proteomes" id="UP000708208">
    <property type="component" value="Unassembled WGS sequence"/>
</dbReference>
<evidence type="ECO:0000313" key="3">
    <source>
        <dbReference type="Proteomes" id="UP000708208"/>
    </source>
</evidence>